<keyword evidence="8" id="KW-1185">Reference proteome</keyword>
<gene>
    <name evidence="7" type="ORF">FOY91_20905</name>
</gene>
<keyword evidence="3 5" id="KW-1133">Transmembrane helix</keyword>
<keyword evidence="4 5" id="KW-0472">Membrane</keyword>
<evidence type="ECO:0000256" key="5">
    <source>
        <dbReference type="SAM" id="Phobius"/>
    </source>
</evidence>
<comment type="caution">
    <text evidence="7">The sequence shown here is derived from an EMBL/GenBank/DDBJ whole genome shotgun (WGS) entry which is preliminary data.</text>
</comment>
<sequence length="307" mass="32093">MATTASHGLPPGHILLALAVVAIWGTNFVVIRIALDELPPLTLATLRFAFALVPAVFFVRRPRVPWASIAAYGLLIGFGQFALLLLAMNGRISPGLASLVVQSQVFFTIGIAMWRSGEQVRGFQIGALLLAVAGIGVILAHADRNATPLGLAMVLAAALSWAAGNIVARETGVRAMFGYVVWSNLFAVPPLALCALLVEGPGTIAAALAHASPGAWVAVVWQAAGNTLFGLVMWGWLLARHPAATITPMALLIPVFGIGTSALMLGETLPAWKLAAGALVLGGLAINVLWPVRHRLPGLPWRRGAAT</sequence>
<evidence type="ECO:0000256" key="1">
    <source>
        <dbReference type="ARBA" id="ARBA00004141"/>
    </source>
</evidence>
<dbReference type="AlphaFoldDB" id="A0A558QRT3"/>
<feature type="transmembrane region" description="Helical" evidence="5">
    <location>
        <begin position="92"/>
        <end position="113"/>
    </location>
</feature>
<name>A0A558QRT3_9SPHN</name>
<dbReference type="GO" id="GO:0016020">
    <property type="term" value="C:membrane"/>
    <property type="evidence" value="ECO:0007669"/>
    <property type="project" value="UniProtKB-SubCell"/>
</dbReference>
<feature type="domain" description="EamA" evidence="6">
    <location>
        <begin position="149"/>
        <end position="288"/>
    </location>
</feature>
<dbReference type="Pfam" id="PF00892">
    <property type="entry name" value="EamA"/>
    <property type="match status" value="2"/>
</dbReference>
<proteinExistence type="predicted"/>
<feature type="transmembrane region" description="Helical" evidence="5">
    <location>
        <begin position="125"/>
        <end position="142"/>
    </location>
</feature>
<feature type="transmembrane region" description="Helical" evidence="5">
    <location>
        <begin position="41"/>
        <end position="59"/>
    </location>
</feature>
<dbReference type="InterPro" id="IPR037185">
    <property type="entry name" value="EmrE-like"/>
</dbReference>
<protein>
    <submittedName>
        <fullName evidence="7">EamA family transporter</fullName>
    </submittedName>
</protein>
<evidence type="ECO:0000313" key="7">
    <source>
        <dbReference type="EMBL" id="TVV69757.1"/>
    </source>
</evidence>
<feature type="transmembrane region" description="Helical" evidence="5">
    <location>
        <begin position="246"/>
        <end position="265"/>
    </location>
</feature>
<feature type="transmembrane region" description="Helical" evidence="5">
    <location>
        <begin position="218"/>
        <end position="239"/>
    </location>
</feature>
<accession>A0A558QRT3</accession>
<feature type="transmembrane region" description="Helical" evidence="5">
    <location>
        <begin position="271"/>
        <end position="292"/>
    </location>
</feature>
<evidence type="ECO:0000256" key="2">
    <source>
        <dbReference type="ARBA" id="ARBA00022692"/>
    </source>
</evidence>
<evidence type="ECO:0000256" key="3">
    <source>
        <dbReference type="ARBA" id="ARBA00022989"/>
    </source>
</evidence>
<comment type="subcellular location">
    <subcellularLocation>
        <location evidence="1">Membrane</location>
        <topology evidence="1">Multi-pass membrane protein</topology>
    </subcellularLocation>
</comment>
<dbReference type="EMBL" id="VNIM01000177">
    <property type="protein sequence ID" value="TVV69757.1"/>
    <property type="molecule type" value="Genomic_DNA"/>
</dbReference>
<feature type="transmembrane region" description="Helical" evidence="5">
    <location>
        <begin position="12"/>
        <end position="35"/>
    </location>
</feature>
<dbReference type="PANTHER" id="PTHR32322:SF9">
    <property type="entry name" value="AMINO-ACID METABOLITE EFFLUX PUMP-RELATED"/>
    <property type="match status" value="1"/>
</dbReference>
<reference evidence="7 8" key="1">
    <citation type="submission" date="2019-07" db="EMBL/GenBank/DDBJ databases">
        <title>Sphingomonas solaris sp. nov., isolated from a solar panel from Boston, Massachusetts.</title>
        <authorList>
            <person name="Tanner K."/>
            <person name="Pascual J."/>
            <person name="Mancuso C."/>
            <person name="Pereto J."/>
            <person name="Khalil A."/>
            <person name="Vilanova C."/>
        </authorList>
    </citation>
    <scope>NUCLEOTIDE SEQUENCE [LARGE SCALE GENOMIC DNA]</scope>
    <source>
        <strain evidence="7 8">R4DWN</strain>
    </source>
</reference>
<dbReference type="Proteomes" id="UP000318681">
    <property type="component" value="Unassembled WGS sequence"/>
</dbReference>
<evidence type="ECO:0000259" key="6">
    <source>
        <dbReference type="Pfam" id="PF00892"/>
    </source>
</evidence>
<feature type="transmembrane region" description="Helical" evidence="5">
    <location>
        <begin position="66"/>
        <end position="86"/>
    </location>
</feature>
<feature type="domain" description="EamA" evidence="6">
    <location>
        <begin position="14"/>
        <end position="139"/>
    </location>
</feature>
<dbReference type="InterPro" id="IPR050638">
    <property type="entry name" value="AA-Vitamin_Transporters"/>
</dbReference>
<keyword evidence="2 5" id="KW-0812">Transmembrane</keyword>
<feature type="transmembrane region" description="Helical" evidence="5">
    <location>
        <begin position="179"/>
        <end position="198"/>
    </location>
</feature>
<evidence type="ECO:0000256" key="4">
    <source>
        <dbReference type="ARBA" id="ARBA00023136"/>
    </source>
</evidence>
<feature type="transmembrane region" description="Helical" evidence="5">
    <location>
        <begin position="148"/>
        <end position="167"/>
    </location>
</feature>
<dbReference type="SUPFAM" id="SSF103481">
    <property type="entry name" value="Multidrug resistance efflux transporter EmrE"/>
    <property type="match status" value="2"/>
</dbReference>
<dbReference type="PANTHER" id="PTHR32322">
    <property type="entry name" value="INNER MEMBRANE TRANSPORTER"/>
    <property type="match status" value="1"/>
</dbReference>
<dbReference type="OrthoDB" id="7158585at2"/>
<evidence type="ECO:0000313" key="8">
    <source>
        <dbReference type="Proteomes" id="UP000318681"/>
    </source>
</evidence>
<organism evidence="7 8">
    <name type="scientific">Alterirhizorhabdus solaris</name>
    <dbReference type="NCBI Taxonomy" id="2529389"/>
    <lineage>
        <taxon>Bacteria</taxon>
        <taxon>Pseudomonadati</taxon>
        <taxon>Pseudomonadota</taxon>
        <taxon>Alphaproteobacteria</taxon>
        <taxon>Sphingomonadales</taxon>
        <taxon>Rhizorhabdaceae</taxon>
        <taxon>Alterirhizorhabdus</taxon>
    </lineage>
</organism>
<dbReference type="InterPro" id="IPR000620">
    <property type="entry name" value="EamA_dom"/>
</dbReference>